<evidence type="ECO:0000259" key="6">
    <source>
        <dbReference type="Pfam" id="PF00933"/>
    </source>
</evidence>
<dbReference type="PROSITE" id="PS00775">
    <property type="entry name" value="GLYCOSYL_HYDROL_F3"/>
    <property type="match status" value="1"/>
</dbReference>
<comment type="catalytic activity">
    <reaction evidence="1">
        <text>Hydrolysis of terminal non-reducing N-acetyl-D-hexosamine residues in N-acetyl-beta-D-hexosaminides.</text>
        <dbReference type="EC" id="3.2.1.52"/>
    </reaction>
</comment>
<dbReference type="Gene3D" id="3.20.20.300">
    <property type="entry name" value="Glycoside hydrolase, family 3, N-terminal domain"/>
    <property type="match status" value="1"/>
</dbReference>
<evidence type="ECO:0000256" key="3">
    <source>
        <dbReference type="ARBA" id="ARBA00012663"/>
    </source>
</evidence>
<dbReference type="SUPFAM" id="SSF51445">
    <property type="entry name" value="(Trans)glycosidases"/>
    <property type="match status" value="1"/>
</dbReference>
<dbReference type="InterPro" id="IPR036962">
    <property type="entry name" value="Glyco_hydro_3_N_sf"/>
</dbReference>
<evidence type="ECO:0000256" key="1">
    <source>
        <dbReference type="ARBA" id="ARBA00001231"/>
    </source>
</evidence>
<feature type="domain" description="Glycoside hydrolase family 3 N-terminal" evidence="6">
    <location>
        <begin position="40"/>
        <end position="300"/>
    </location>
</feature>
<comment type="caution">
    <text evidence="7">The sequence shown here is derived from an EMBL/GenBank/DDBJ whole genome shotgun (WGS) entry which is preliminary data.</text>
</comment>
<dbReference type="InterPro" id="IPR019800">
    <property type="entry name" value="Glyco_hydro_3_AS"/>
</dbReference>
<accession>A0ABT2ZPE2</accession>
<evidence type="ECO:0000256" key="5">
    <source>
        <dbReference type="ARBA" id="ARBA00023295"/>
    </source>
</evidence>
<evidence type="ECO:0000313" key="8">
    <source>
        <dbReference type="Proteomes" id="UP001652564"/>
    </source>
</evidence>
<keyword evidence="5" id="KW-0326">Glycosidase</keyword>
<keyword evidence="8" id="KW-1185">Reference proteome</keyword>
<dbReference type="EC" id="3.2.1.52" evidence="3"/>
<evidence type="ECO:0000256" key="2">
    <source>
        <dbReference type="ARBA" id="ARBA00005336"/>
    </source>
</evidence>
<name>A0ABT2ZPE2_9RHOB</name>
<dbReference type="InterPro" id="IPR017853">
    <property type="entry name" value="GH"/>
</dbReference>
<dbReference type="InterPro" id="IPR001764">
    <property type="entry name" value="Glyco_hydro_3_N"/>
</dbReference>
<proteinExistence type="inferred from homology"/>
<reference evidence="7 8" key="1">
    <citation type="submission" date="2022-10" db="EMBL/GenBank/DDBJ databases">
        <title>Defluviimonas sp. nov., isolated from ocean surface sediments.</title>
        <authorList>
            <person name="He W."/>
            <person name="Wang L."/>
            <person name="Zhang D.-F."/>
        </authorList>
    </citation>
    <scope>NUCLEOTIDE SEQUENCE [LARGE SCALE GENOMIC DNA]</scope>
    <source>
        <strain evidence="7 8">WL0050</strain>
    </source>
</reference>
<dbReference type="PANTHER" id="PTHR30480:SF13">
    <property type="entry name" value="BETA-HEXOSAMINIDASE"/>
    <property type="match status" value="1"/>
</dbReference>
<dbReference type="Pfam" id="PF00933">
    <property type="entry name" value="Glyco_hydro_3"/>
    <property type="match status" value="1"/>
</dbReference>
<evidence type="ECO:0000256" key="4">
    <source>
        <dbReference type="ARBA" id="ARBA00022801"/>
    </source>
</evidence>
<dbReference type="EMBL" id="JAOWKZ010000003">
    <property type="protein sequence ID" value="MCV2872982.1"/>
    <property type="molecule type" value="Genomic_DNA"/>
</dbReference>
<dbReference type="Proteomes" id="UP001652564">
    <property type="component" value="Unassembled WGS sequence"/>
</dbReference>
<keyword evidence="4" id="KW-0378">Hydrolase</keyword>
<dbReference type="InterPro" id="IPR050226">
    <property type="entry name" value="NagZ_Beta-hexosaminidase"/>
</dbReference>
<sequence>MRAHSGALMTSGASATILGPSGPVLNADEAAFYRDADPWGFILFARNVETPDQLRRLTGDLRTAVGRDAPVLVDQEGGRVQRLRAPHWREYLPPLDQMAHTAPGDHARAVWLRYRLIAAELRDVGIDANCAPTADIAGADTHPFLRNRCFGSDPATVTLAARATADGLLAGGVLPVVKHLPGHGRAVVDSHLHLPRVTAPLDELDATDFAPFSALTDLPMAMTAHIVFDAVNPDRPATASPAAVRLIRERIGFDGLLMTDDLSMEALSGTLPDRAAAGIAAGCDIALYCKGIREEAEAVVGAAGRMSDAASRRAEAALAARITPDAIDTALLEAEFEALLKGQADG</sequence>
<dbReference type="RefSeq" id="WP_263740203.1">
    <property type="nucleotide sequence ID" value="NZ_JAOWKZ010000003.1"/>
</dbReference>
<dbReference type="PANTHER" id="PTHR30480">
    <property type="entry name" value="BETA-HEXOSAMINIDASE-RELATED"/>
    <property type="match status" value="1"/>
</dbReference>
<organism evidence="7 8">
    <name type="scientific">Albidovulum litorale</name>
    <dbReference type="NCBI Taxonomy" id="2984134"/>
    <lineage>
        <taxon>Bacteria</taxon>
        <taxon>Pseudomonadati</taxon>
        <taxon>Pseudomonadota</taxon>
        <taxon>Alphaproteobacteria</taxon>
        <taxon>Rhodobacterales</taxon>
        <taxon>Paracoccaceae</taxon>
        <taxon>Albidovulum</taxon>
    </lineage>
</organism>
<evidence type="ECO:0000313" key="7">
    <source>
        <dbReference type="EMBL" id="MCV2872982.1"/>
    </source>
</evidence>
<protein>
    <recommendedName>
        <fullName evidence="3">beta-N-acetylhexosaminidase</fullName>
        <ecNumber evidence="3">3.2.1.52</ecNumber>
    </recommendedName>
</protein>
<comment type="similarity">
    <text evidence="2">Belongs to the glycosyl hydrolase 3 family.</text>
</comment>
<gene>
    <name evidence="7" type="ORF">OEZ71_11820</name>
</gene>